<keyword evidence="3 6" id="KW-1133">Transmembrane helix</keyword>
<dbReference type="Gene3D" id="1.10.150.50">
    <property type="entry name" value="Transcription Factor, Ets-1"/>
    <property type="match status" value="1"/>
</dbReference>
<evidence type="ECO:0000256" key="6">
    <source>
        <dbReference type="SAM" id="Phobius"/>
    </source>
</evidence>
<feature type="region of interest" description="Disordered" evidence="5">
    <location>
        <begin position="184"/>
        <end position="205"/>
    </location>
</feature>
<evidence type="ECO:0000259" key="7">
    <source>
        <dbReference type="PROSITE" id="PS50105"/>
    </source>
</evidence>
<evidence type="ECO:0000256" key="5">
    <source>
        <dbReference type="SAM" id="MobiDB-lite"/>
    </source>
</evidence>
<keyword evidence="9" id="KW-1185">Reference proteome</keyword>
<evidence type="ECO:0000313" key="8">
    <source>
        <dbReference type="EMBL" id="KAJ3083181.1"/>
    </source>
</evidence>
<organism evidence="8 9">
    <name type="scientific">Physocladia obscura</name>
    <dbReference type="NCBI Taxonomy" id="109957"/>
    <lineage>
        <taxon>Eukaryota</taxon>
        <taxon>Fungi</taxon>
        <taxon>Fungi incertae sedis</taxon>
        <taxon>Chytridiomycota</taxon>
        <taxon>Chytridiomycota incertae sedis</taxon>
        <taxon>Chytridiomycetes</taxon>
        <taxon>Chytridiales</taxon>
        <taxon>Chytriomycetaceae</taxon>
        <taxon>Physocladia</taxon>
    </lineage>
</organism>
<dbReference type="GO" id="GO:0071944">
    <property type="term" value="C:cell periphery"/>
    <property type="evidence" value="ECO:0007669"/>
    <property type="project" value="UniProtKB-ARBA"/>
</dbReference>
<evidence type="ECO:0000256" key="4">
    <source>
        <dbReference type="ARBA" id="ARBA00023136"/>
    </source>
</evidence>
<dbReference type="InterPro" id="IPR051694">
    <property type="entry name" value="Immunoregulatory_rcpt-like"/>
</dbReference>
<dbReference type="Proteomes" id="UP001211907">
    <property type="component" value="Unassembled WGS sequence"/>
</dbReference>
<feature type="region of interest" description="Disordered" evidence="5">
    <location>
        <begin position="220"/>
        <end position="259"/>
    </location>
</feature>
<evidence type="ECO:0000256" key="1">
    <source>
        <dbReference type="ARBA" id="ARBA00004167"/>
    </source>
</evidence>
<dbReference type="EMBL" id="JADGJH010004901">
    <property type="protein sequence ID" value="KAJ3083181.1"/>
    <property type="molecule type" value="Genomic_DNA"/>
</dbReference>
<accession>A0AAD5X9P7</accession>
<keyword evidence="2 6" id="KW-0812">Transmembrane</keyword>
<comment type="subcellular location">
    <subcellularLocation>
        <location evidence="1">Membrane</location>
        <topology evidence="1">Single-pass membrane protein</topology>
    </subcellularLocation>
</comment>
<feature type="compositionally biased region" description="Polar residues" evidence="5">
    <location>
        <begin position="220"/>
        <end position="231"/>
    </location>
</feature>
<feature type="transmembrane region" description="Helical" evidence="6">
    <location>
        <begin position="153"/>
        <end position="176"/>
    </location>
</feature>
<dbReference type="InterPro" id="IPR001660">
    <property type="entry name" value="SAM"/>
</dbReference>
<dbReference type="SUPFAM" id="SSF47769">
    <property type="entry name" value="SAM/Pointed domain"/>
    <property type="match status" value="1"/>
</dbReference>
<gene>
    <name evidence="8" type="ORF">HK100_009515</name>
</gene>
<evidence type="ECO:0000256" key="3">
    <source>
        <dbReference type="ARBA" id="ARBA00022989"/>
    </source>
</evidence>
<name>A0AAD5X9P7_9FUNG</name>
<comment type="caution">
    <text evidence="8">The sequence shown here is derived from an EMBL/GenBank/DDBJ whole genome shotgun (WGS) entry which is preliminary data.</text>
</comment>
<dbReference type="GO" id="GO:0016020">
    <property type="term" value="C:membrane"/>
    <property type="evidence" value="ECO:0007669"/>
    <property type="project" value="UniProtKB-SubCell"/>
</dbReference>
<dbReference type="CDD" id="cd12087">
    <property type="entry name" value="TM_EGFR-like"/>
    <property type="match status" value="1"/>
</dbReference>
<evidence type="ECO:0000256" key="2">
    <source>
        <dbReference type="ARBA" id="ARBA00022692"/>
    </source>
</evidence>
<evidence type="ECO:0000313" key="9">
    <source>
        <dbReference type="Proteomes" id="UP001211907"/>
    </source>
</evidence>
<dbReference type="PROSITE" id="PS50105">
    <property type="entry name" value="SAM_DOMAIN"/>
    <property type="match status" value="1"/>
</dbReference>
<dbReference type="PANTHER" id="PTHR15549">
    <property type="entry name" value="PAIRED IMMUNOGLOBULIN-LIKE TYPE 2 RECEPTOR"/>
    <property type="match status" value="1"/>
</dbReference>
<sequence length="388" mass="41452">MSLYTGGFNAFSNVTGGYASGCQYEGTVLKMFGVDENVVNCGPHCQNNTVTLGCFYFTFVGNNTGADSYGTCFLYGKGAQTLGPYTASVNDVCGYFGSSATPSATTASSASKTLASTSTGIVTVSESFTRTDTSSINNSNSTSNSSSGGNTGAIVGGVIGALVVVGLAVLGFVWWTRRQNRANQNKQYVGKPSINPPPNQNSNHYQQQYNSYQLQPTNTFTIANTNNSTPAPTLKNSDPSSHSNPSSQSSHPSKQHFGATAGTIPEAKFNLFNSINDRNHGDSFTTTAPELWSVAETIAWLESIAQSDLTVELFRKHGCDGRFLKAVAADRQTCNSFLREDLGIADVRERAILVDEVVRIFGAKGVVVLDLKNREFMEKLASPPEYEG</sequence>
<dbReference type="PANTHER" id="PTHR15549:SF30">
    <property type="entry name" value="MID2 DOMAIN-CONTAINING PROTEIN"/>
    <property type="match status" value="1"/>
</dbReference>
<feature type="compositionally biased region" description="Low complexity" evidence="5">
    <location>
        <begin position="235"/>
        <end position="256"/>
    </location>
</feature>
<keyword evidence="4 6" id="KW-0472">Membrane</keyword>
<reference evidence="8" key="1">
    <citation type="submission" date="2020-05" db="EMBL/GenBank/DDBJ databases">
        <title>Phylogenomic resolution of chytrid fungi.</title>
        <authorList>
            <person name="Stajich J.E."/>
            <person name="Amses K."/>
            <person name="Simmons R."/>
            <person name="Seto K."/>
            <person name="Myers J."/>
            <person name="Bonds A."/>
            <person name="Quandt C.A."/>
            <person name="Barry K."/>
            <person name="Liu P."/>
            <person name="Grigoriev I."/>
            <person name="Longcore J.E."/>
            <person name="James T.Y."/>
        </authorList>
    </citation>
    <scope>NUCLEOTIDE SEQUENCE</scope>
    <source>
        <strain evidence="8">JEL0513</strain>
    </source>
</reference>
<feature type="domain" description="SAM" evidence="7">
    <location>
        <begin position="292"/>
        <end position="363"/>
    </location>
</feature>
<protein>
    <recommendedName>
        <fullName evidence="7">SAM domain-containing protein</fullName>
    </recommendedName>
</protein>
<dbReference type="InterPro" id="IPR013761">
    <property type="entry name" value="SAM/pointed_sf"/>
</dbReference>
<dbReference type="AlphaFoldDB" id="A0AAD5X9P7"/>
<proteinExistence type="predicted"/>